<feature type="domain" description="GST C-terminal" evidence="2">
    <location>
        <begin position="85"/>
        <end position="202"/>
    </location>
</feature>
<gene>
    <name evidence="3" type="ORF">JWG45_00725</name>
</gene>
<dbReference type="CDD" id="cd03056">
    <property type="entry name" value="GST_N_4"/>
    <property type="match status" value="1"/>
</dbReference>
<dbReference type="InterPro" id="IPR036249">
    <property type="entry name" value="Thioredoxin-like_sf"/>
</dbReference>
<dbReference type="InterPro" id="IPR010987">
    <property type="entry name" value="Glutathione-S-Trfase_C-like"/>
</dbReference>
<dbReference type="PROSITE" id="PS50404">
    <property type="entry name" value="GST_NTER"/>
    <property type="match status" value="1"/>
</dbReference>
<evidence type="ECO:0000313" key="4">
    <source>
        <dbReference type="Proteomes" id="UP000724686"/>
    </source>
</evidence>
<evidence type="ECO:0000313" key="3">
    <source>
        <dbReference type="EMBL" id="MBM9575664.1"/>
    </source>
</evidence>
<dbReference type="PANTHER" id="PTHR44051">
    <property type="entry name" value="GLUTATHIONE S-TRANSFERASE-RELATED"/>
    <property type="match status" value="1"/>
</dbReference>
<dbReference type="PANTHER" id="PTHR44051:SF2">
    <property type="entry name" value="HYPOTHETICAL GLUTATHIONE S-TRANSFERASE LIKE PROTEIN"/>
    <property type="match status" value="1"/>
</dbReference>
<dbReference type="Gene3D" id="3.40.30.10">
    <property type="entry name" value="Glutaredoxin"/>
    <property type="match status" value="1"/>
</dbReference>
<dbReference type="SFLD" id="SFLDS00019">
    <property type="entry name" value="Glutathione_Transferase_(cytos"/>
    <property type="match status" value="1"/>
</dbReference>
<keyword evidence="4" id="KW-1185">Reference proteome</keyword>
<organism evidence="3 4">
    <name type="scientific">Leptospira ainlahdjerensis</name>
    <dbReference type="NCBI Taxonomy" id="2810033"/>
    <lineage>
        <taxon>Bacteria</taxon>
        <taxon>Pseudomonadati</taxon>
        <taxon>Spirochaetota</taxon>
        <taxon>Spirochaetia</taxon>
        <taxon>Leptospirales</taxon>
        <taxon>Leptospiraceae</taxon>
        <taxon>Leptospira</taxon>
    </lineage>
</organism>
<dbReference type="SUPFAM" id="SSF47616">
    <property type="entry name" value="GST C-terminal domain-like"/>
    <property type="match status" value="1"/>
</dbReference>
<dbReference type="SFLD" id="SFLDG00358">
    <property type="entry name" value="Main_(cytGST)"/>
    <property type="match status" value="1"/>
</dbReference>
<comment type="caution">
    <text evidence="3">The sequence shown here is derived from an EMBL/GenBank/DDBJ whole genome shotgun (WGS) entry which is preliminary data.</text>
</comment>
<dbReference type="Proteomes" id="UP000724686">
    <property type="component" value="Unassembled WGS sequence"/>
</dbReference>
<reference evidence="3 4" key="1">
    <citation type="submission" date="2021-02" db="EMBL/GenBank/DDBJ databases">
        <title>Leptospira ainlahdjerensis sp. nov., Leptospira ainazelensis sp. nov., Leptospira abararensis sp. nov. and Leptospira chreensis sp. nov., four new species isolated from water sources in Algeria.</title>
        <authorList>
            <person name="Amara Korba A."/>
            <person name="Kainiu M."/>
            <person name="Vincent A.T."/>
            <person name="Mariet J.-F."/>
            <person name="Veyrier F.J."/>
            <person name="Goarant C."/>
            <person name="Picardeau M."/>
        </authorList>
    </citation>
    <scope>NUCLEOTIDE SEQUENCE [LARGE SCALE GENOMIC DNA]</scope>
    <source>
        <strain evidence="3 4">201903070</strain>
    </source>
</reference>
<sequence>MELFEFAVSGNCHKVRMLLSMLNLEYTSRPVNGAEREQKSETFLTLNPFGQVPVLKDKEVVIRDSQAILVYLAIEYGKGEWFPKSGIGSAKVIEWLSTSANEVTRGPAALRSHYKFGRPVNLEEATAVSDQLLHLLESHLEKNLWLADEKPTIADLAMYPYIALANEGKVDLRLYSQIRNWIARVERLPGYVSMPGIELQKV</sequence>
<dbReference type="SUPFAM" id="SSF52833">
    <property type="entry name" value="Thioredoxin-like"/>
    <property type="match status" value="1"/>
</dbReference>
<dbReference type="InterPro" id="IPR004046">
    <property type="entry name" value="GST_C"/>
</dbReference>
<dbReference type="EMBL" id="JAFFPU010000004">
    <property type="protein sequence ID" value="MBM9575664.1"/>
    <property type="molecule type" value="Genomic_DNA"/>
</dbReference>
<dbReference type="RefSeq" id="WP_205277879.1">
    <property type="nucleotide sequence ID" value="NZ_JAFFPU010000004.1"/>
</dbReference>
<protein>
    <submittedName>
        <fullName evidence="3">Glutathione S-transferase</fullName>
    </submittedName>
</protein>
<name>A0ABS2U6B7_9LEPT</name>
<dbReference type="PROSITE" id="PS50405">
    <property type="entry name" value="GST_CTER"/>
    <property type="match status" value="1"/>
</dbReference>
<accession>A0ABS2U6B7</accession>
<dbReference type="Gene3D" id="1.20.1050.10">
    <property type="match status" value="1"/>
</dbReference>
<dbReference type="Pfam" id="PF00043">
    <property type="entry name" value="GST_C"/>
    <property type="match status" value="1"/>
</dbReference>
<proteinExistence type="predicted"/>
<dbReference type="InterPro" id="IPR004045">
    <property type="entry name" value="Glutathione_S-Trfase_N"/>
</dbReference>
<evidence type="ECO:0000259" key="1">
    <source>
        <dbReference type="PROSITE" id="PS50404"/>
    </source>
</evidence>
<dbReference type="InterPro" id="IPR036282">
    <property type="entry name" value="Glutathione-S-Trfase_C_sf"/>
</dbReference>
<dbReference type="InterPro" id="IPR040079">
    <property type="entry name" value="Glutathione_S-Trfase"/>
</dbReference>
<feature type="domain" description="GST N-terminal" evidence="1">
    <location>
        <begin position="1"/>
        <end position="80"/>
    </location>
</feature>
<evidence type="ECO:0000259" key="2">
    <source>
        <dbReference type="PROSITE" id="PS50405"/>
    </source>
</evidence>
<dbReference type="Pfam" id="PF13417">
    <property type="entry name" value="GST_N_3"/>
    <property type="match status" value="1"/>
</dbReference>